<dbReference type="Proteomes" id="UP000325780">
    <property type="component" value="Unassembled WGS sequence"/>
</dbReference>
<sequence length="603" mass="68423">MCSIRTVLEAAATLSSLTKSDTPDLIPHRHELECAVSNLQELLQSSSSIPTPLSGSSTTSNTYIFNQASAISPQVRESVSVAQSTASATRDNQRESKKSSNSVQKLLERLDKLEGEIRNYFQQPIKTAVSTDTEWELEDPRIKDIDRIEKDRSPEARFRAGLSILSLADDYTEWERREHETTKIHIHLSKDLNCKREGRNSFNQYVENRFKNRRKVQRYIGYGIKLRVFEILYMSRVEVAEVPHLEANEQFGILGVLFFIPYEFRCLKYNELPYLAIVLLSSKWREHAQLWNHWMNDCFEHPKALRLFDKRDDPDTDPPTDVNGTRKQSEIATEFQPTGHGSPSERTHLVLPPVSTLIDRDSSLAKANGDRHLTAHTRIVGPPVINTQQIPNCNELTLTSNHSSRKRQRTVNIPEANKRRRVFHQGDVSALCTVASDEHVEEDVGFGRHSHNGVDERLASRMETKQVDTIQREGQDLGESSTEPMSTLPGLNDGTSALYEPWEFANPSDIEQVITAAQSCPMYDGALTQYESWVFDHPIDLEQVAPVAASDNLSQLREPQLQNPVEGHPIPEEWSASDDEVVLRSWVETAGNVNKCLFDFQIP</sequence>
<dbReference type="OrthoDB" id="4510463at2759"/>
<organism evidence="2 3">
    <name type="scientific">Aspergillus avenaceus</name>
    <dbReference type="NCBI Taxonomy" id="36643"/>
    <lineage>
        <taxon>Eukaryota</taxon>
        <taxon>Fungi</taxon>
        <taxon>Dikarya</taxon>
        <taxon>Ascomycota</taxon>
        <taxon>Pezizomycotina</taxon>
        <taxon>Eurotiomycetes</taxon>
        <taxon>Eurotiomycetidae</taxon>
        <taxon>Eurotiales</taxon>
        <taxon>Aspergillaceae</taxon>
        <taxon>Aspergillus</taxon>
        <taxon>Aspergillus subgen. Circumdati</taxon>
    </lineage>
</organism>
<keyword evidence="3" id="KW-1185">Reference proteome</keyword>
<evidence type="ECO:0000256" key="1">
    <source>
        <dbReference type="SAM" id="MobiDB-lite"/>
    </source>
</evidence>
<gene>
    <name evidence="2" type="ORF">BDV25DRAFT_138568</name>
</gene>
<name>A0A5N6TZF0_ASPAV</name>
<reference evidence="2 3" key="1">
    <citation type="submission" date="2019-04" db="EMBL/GenBank/DDBJ databases">
        <title>Friends and foes A comparative genomics study of 23 Aspergillus species from section Flavi.</title>
        <authorList>
            <consortium name="DOE Joint Genome Institute"/>
            <person name="Kjaerbolling I."/>
            <person name="Vesth T."/>
            <person name="Frisvad J.C."/>
            <person name="Nybo J.L."/>
            <person name="Theobald S."/>
            <person name="Kildgaard S."/>
            <person name="Isbrandt T."/>
            <person name="Kuo A."/>
            <person name="Sato A."/>
            <person name="Lyhne E.K."/>
            <person name="Kogle M.E."/>
            <person name="Wiebenga A."/>
            <person name="Kun R.S."/>
            <person name="Lubbers R.J."/>
            <person name="Makela M.R."/>
            <person name="Barry K."/>
            <person name="Chovatia M."/>
            <person name="Clum A."/>
            <person name="Daum C."/>
            <person name="Haridas S."/>
            <person name="He G."/>
            <person name="LaButti K."/>
            <person name="Lipzen A."/>
            <person name="Mondo S."/>
            <person name="Riley R."/>
            <person name="Salamov A."/>
            <person name="Simmons B.A."/>
            <person name="Magnuson J.K."/>
            <person name="Henrissat B."/>
            <person name="Mortensen U.H."/>
            <person name="Larsen T.O."/>
            <person name="Devries R.P."/>
            <person name="Grigoriev I.V."/>
            <person name="Machida M."/>
            <person name="Baker S.E."/>
            <person name="Andersen M.R."/>
        </authorList>
    </citation>
    <scope>NUCLEOTIDE SEQUENCE [LARGE SCALE GENOMIC DNA]</scope>
    <source>
        <strain evidence="2 3">IBT 18842</strain>
    </source>
</reference>
<proteinExistence type="predicted"/>
<dbReference type="AlphaFoldDB" id="A0A5N6TZF0"/>
<accession>A0A5N6TZF0</accession>
<evidence type="ECO:0000313" key="2">
    <source>
        <dbReference type="EMBL" id="KAE8151747.1"/>
    </source>
</evidence>
<protein>
    <submittedName>
        <fullName evidence="2">Uncharacterized protein</fullName>
    </submittedName>
</protein>
<feature type="region of interest" description="Disordered" evidence="1">
    <location>
        <begin position="309"/>
        <end position="329"/>
    </location>
</feature>
<feature type="region of interest" description="Disordered" evidence="1">
    <location>
        <begin position="463"/>
        <end position="489"/>
    </location>
</feature>
<feature type="region of interest" description="Disordered" evidence="1">
    <location>
        <begin position="82"/>
        <end position="103"/>
    </location>
</feature>
<evidence type="ECO:0000313" key="3">
    <source>
        <dbReference type="Proteomes" id="UP000325780"/>
    </source>
</evidence>
<feature type="compositionally biased region" description="Basic and acidic residues" evidence="1">
    <location>
        <begin position="463"/>
        <end position="475"/>
    </location>
</feature>
<dbReference type="EMBL" id="ML742065">
    <property type="protein sequence ID" value="KAE8151747.1"/>
    <property type="molecule type" value="Genomic_DNA"/>
</dbReference>